<dbReference type="RefSeq" id="WP_058483287.1">
    <property type="nucleotide sequence ID" value="NZ_CAAAII010000014.1"/>
</dbReference>
<dbReference type="Gene3D" id="3.40.50.150">
    <property type="entry name" value="Vaccinia Virus protein VP39"/>
    <property type="match status" value="1"/>
</dbReference>
<dbReference type="GO" id="GO:0032259">
    <property type="term" value="P:methylation"/>
    <property type="evidence" value="ECO:0007669"/>
    <property type="project" value="UniProtKB-KW"/>
</dbReference>
<dbReference type="OrthoDB" id="9804312at2"/>
<dbReference type="Proteomes" id="UP000054877">
    <property type="component" value="Unassembled WGS sequence"/>
</dbReference>
<evidence type="ECO:0000313" key="3">
    <source>
        <dbReference type="Proteomes" id="UP000054877"/>
    </source>
</evidence>
<organism evidence="2 3">
    <name type="scientific">Legionella spiritensis</name>
    <dbReference type="NCBI Taxonomy" id="452"/>
    <lineage>
        <taxon>Bacteria</taxon>
        <taxon>Pseudomonadati</taxon>
        <taxon>Pseudomonadota</taxon>
        <taxon>Gammaproteobacteria</taxon>
        <taxon>Legionellales</taxon>
        <taxon>Legionellaceae</taxon>
        <taxon>Legionella</taxon>
    </lineage>
</organism>
<evidence type="ECO:0000313" key="2">
    <source>
        <dbReference type="EMBL" id="KTD64571.1"/>
    </source>
</evidence>
<dbReference type="GO" id="GO:0008168">
    <property type="term" value="F:methyltransferase activity"/>
    <property type="evidence" value="ECO:0007669"/>
    <property type="project" value="UniProtKB-KW"/>
</dbReference>
<feature type="domain" description="Tellurite resistance methyltransferase TehB-like" evidence="1">
    <location>
        <begin position="7"/>
        <end position="121"/>
    </location>
</feature>
<reference evidence="2 3" key="1">
    <citation type="submission" date="2015-11" db="EMBL/GenBank/DDBJ databases">
        <title>Genomic analysis of 38 Legionella species identifies large and diverse effector repertoires.</title>
        <authorList>
            <person name="Burstein D."/>
            <person name="Amaro F."/>
            <person name="Zusman T."/>
            <person name="Lifshitz Z."/>
            <person name="Cohen O."/>
            <person name="Gilbert J.A."/>
            <person name="Pupko T."/>
            <person name="Shuman H.A."/>
            <person name="Segal G."/>
        </authorList>
    </citation>
    <scope>NUCLEOTIDE SEQUENCE [LARGE SCALE GENOMIC DNA]</scope>
    <source>
        <strain evidence="2 3">Mt.St.Helens-9</strain>
    </source>
</reference>
<keyword evidence="3" id="KW-1185">Reference proteome</keyword>
<sequence>MNDRNWEHYYKITKQITSPRKTLLKAIEIFSNGNKASPAKLAIDLGCGSGTDAIELLKHGWSVLAIDYQPEAISTLLSLCPPSLENRLETKVMPFELLTSLPRSQLINASYSLPFLKADKFYLIWNMILNALHQGDIFSGTFFGINDGWNGSKNSDMTFFNHKDLSNFLMPFEVAFLEEEENDKADAMGNIKHWHKYFVVAKKR</sequence>
<protein>
    <submittedName>
        <fullName evidence="2">SAM-dependent methyltransferase</fullName>
    </submittedName>
</protein>
<gene>
    <name evidence="2" type="ORF">Lspi_1378</name>
</gene>
<dbReference type="SUPFAM" id="SSF53335">
    <property type="entry name" value="S-adenosyl-L-methionine-dependent methyltransferases"/>
    <property type="match status" value="1"/>
</dbReference>
<dbReference type="PATRIC" id="fig|452.5.peg.1522"/>
<dbReference type="CDD" id="cd02440">
    <property type="entry name" value="AdoMet_MTases"/>
    <property type="match status" value="1"/>
</dbReference>
<dbReference type="EMBL" id="LNYX01000013">
    <property type="protein sequence ID" value="KTD64571.1"/>
    <property type="molecule type" value="Genomic_DNA"/>
</dbReference>
<proteinExistence type="predicted"/>
<dbReference type="AlphaFoldDB" id="A0A0W0Z604"/>
<evidence type="ECO:0000259" key="1">
    <source>
        <dbReference type="Pfam" id="PF03848"/>
    </source>
</evidence>
<name>A0A0W0Z604_LEGSP</name>
<comment type="caution">
    <text evidence="2">The sequence shown here is derived from an EMBL/GenBank/DDBJ whole genome shotgun (WGS) entry which is preliminary data.</text>
</comment>
<dbReference type="STRING" id="452.Lspi_1378"/>
<keyword evidence="2" id="KW-0489">Methyltransferase</keyword>
<accession>A0A0W0Z604</accession>
<dbReference type="InterPro" id="IPR029063">
    <property type="entry name" value="SAM-dependent_MTases_sf"/>
</dbReference>
<dbReference type="InterPro" id="IPR015985">
    <property type="entry name" value="TehB-like_dom"/>
</dbReference>
<dbReference type="Pfam" id="PF03848">
    <property type="entry name" value="TehB"/>
    <property type="match status" value="1"/>
</dbReference>
<keyword evidence="2" id="KW-0808">Transferase</keyword>